<keyword evidence="1" id="KW-1133">Transmembrane helix</keyword>
<feature type="transmembrane region" description="Helical" evidence="1">
    <location>
        <begin position="45"/>
        <end position="69"/>
    </location>
</feature>
<protein>
    <submittedName>
        <fullName evidence="2">Uncharacterized protein</fullName>
    </submittedName>
</protein>
<comment type="caution">
    <text evidence="2">The sequence shown here is derived from an EMBL/GenBank/DDBJ whole genome shotgun (WGS) entry which is preliminary data.</text>
</comment>
<evidence type="ECO:0000313" key="2">
    <source>
        <dbReference type="EMBL" id="NDV61148.1"/>
    </source>
</evidence>
<dbReference type="AlphaFoldDB" id="A0A6B2LX54"/>
<name>A0A6B2LX54_9BACT</name>
<evidence type="ECO:0000256" key="1">
    <source>
        <dbReference type="SAM" id="Phobius"/>
    </source>
</evidence>
<dbReference type="RefSeq" id="WP_163961814.1">
    <property type="nucleotide sequence ID" value="NZ_JAAGNX010000001.1"/>
</dbReference>
<organism evidence="2 3">
    <name type="scientific">Oceanipulchritudo coccoides</name>
    <dbReference type="NCBI Taxonomy" id="2706888"/>
    <lineage>
        <taxon>Bacteria</taxon>
        <taxon>Pseudomonadati</taxon>
        <taxon>Verrucomicrobiota</taxon>
        <taxon>Opitutia</taxon>
        <taxon>Puniceicoccales</taxon>
        <taxon>Oceanipulchritudinaceae</taxon>
        <taxon>Oceanipulchritudo</taxon>
    </lineage>
</organism>
<accession>A0A6B2LX54</accession>
<keyword evidence="1" id="KW-0812">Transmembrane</keyword>
<sequence>MNLDEKNSFEDQLRQFKPSKASPQIELQISRGLEKSNRVERRRKFASILTWGSVAMAASILITFGFLLFNGRLTLSPGEPVPTGAEPIALQAEPPAPEETLDTFQPVLAENNLQSRVDEGIVFLRNGLTARRYRYEFLDRVVWKNPSNGAVVEMEIPRDEVILVPVQTY</sequence>
<evidence type="ECO:0000313" key="3">
    <source>
        <dbReference type="Proteomes" id="UP000478417"/>
    </source>
</evidence>
<dbReference type="EMBL" id="JAAGNX010000001">
    <property type="protein sequence ID" value="NDV61148.1"/>
    <property type="molecule type" value="Genomic_DNA"/>
</dbReference>
<keyword evidence="3" id="KW-1185">Reference proteome</keyword>
<proteinExistence type="predicted"/>
<dbReference type="Proteomes" id="UP000478417">
    <property type="component" value="Unassembled WGS sequence"/>
</dbReference>
<keyword evidence="1" id="KW-0472">Membrane</keyword>
<reference evidence="2 3" key="1">
    <citation type="submission" date="2020-02" db="EMBL/GenBank/DDBJ databases">
        <title>Albibacoteraceae fam. nov., the first described family within the subdivision 4 Verrucomicrobia.</title>
        <authorList>
            <person name="Xi F."/>
        </authorList>
    </citation>
    <scope>NUCLEOTIDE SEQUENCE [LARGE SCALE GENOMIC DNA]</scope>
    <source>
        <strain evidence="2 3">CK1056</strain>
    </source>
</reference>
<gene>
    <name evidence="2" type="ORF">G0Q06_01650</name>
</gene>